<keyword evidence="2" id="KW-0808">Transferase</keyword>
<evidence type="ECO:0000313" key="2">
    <source>
        <dbReference type="EMBL" id="MBB6553581.1"/>
    </source>
</evidence>
<dbReference type="Gene3D" id="3.40.50.150">
    <property type="entry name" value="Vaccinia Virus protein VP39"/>
    <property type="match status" value="1"/>
</dbReference>
<dbReference type="SUPFAM" id="SSF53335">
    <property type="entry name" value="S-adenosyl-L-methionine-dependent methyltransferases"/>
    <property type="match status" value="1"/>
</dbReference>
<organism evidence="2 3">
    <name type="scientific">Nonomuraea rubra</name>
    <dbReference type="NCBI Taxonomy" id="46180"/>
    <lineage>
        <taxon>Bacteria</taxon>
        <taxon>Bacillati</taxon>
        <taxon>Actinomycetota</taxon>
        <taxon>Actinomycetes</taxon>
        <taxon>Streptosporangiales</taxon>
        <taxon>Streptosporangiaceae</taxon>
        <taxon>Nonomuraea</taxon>
    </lineage>
</organism>
<dbReference type="GO" id="GO:0008168">
    <property type="term" value="F:methyltransferase activity"/>
    <property type="evidence" value="ECO:0007669"/>
    <property type="project" value="UniProtKB-KW"/>
</dbReference>
<keyword evidence="2" id="KW-0830">Ubiquinone</keyword>
<dbReference type="GO" id="GO:0032259">
    <property type="term" value="P:methylation"/>
    <property type="evidence" value="ECO:0007669"/>
    <property type="project" value="UniProtKB-KW"/>
</dbReference>
<evidence type="ECO:0000259" key="1">
    <source>
        <dbReference type="Pfam" id="PF13649"/>
    </source>
</evidence>
<sequence length="87" mass="9333">MTLVANARQEEAWNGEEGRRCADHYQRLDRMAAPANEHLLAAAGIGERDRVLDIGCGTGDTTRIAARHAARGHAVGIDLSAPMLEIA</sequence>
<reference evidence="2 3" key="1">
    <citation type="submission" date="2020-08" db="EMBL/GenBank/DDBJ databases">
        <title>Sequencing the genomes of 1000 actinobacteria strains.</title>
        <authorList>
            <person name="Klenk H.-P."/>
        </authorList>
    </citation>
    <scope>NUCLEOTIDE SEQUENCE [LARGE SCALE GENOMIC DNA]</scope>
    <source>
        <strain evidence="2 3">DSM 43768</strain>
    </source>
</reference>
<comment type="caution">
    <text evidence="2">The sequence shown here is derived from an EMBL/GenBank/DDBJ whole genome shotgun (WGS) entry which is preliminary data.</text>
</comment>
<name>A0A7X0P211_9ACTN</name>
<dbReference type="EMBL" id="JACHMI010000001">
    <property type="protein sequence ID" value="MBB6553581.1"/>
    <property type="molecule type" value="Genomic_DNA"/>
</dbReference>
<gene>
    <name evidence="2" type="ORF">HD593_008376</name>
</gene>
<dbReference type="Pfam" id="PF13649">
    <property type="entry name" value="Methyltransf_25"/>
    <property type="match status" value="1"/>
</dbReference>
<proteinExistence type="predicted"/>
<dbReference type="AlphaFoldDB" id="A0A7X0P211"/>
<evidence type="ECO:0000313" key="3">
    <source>
        <dbReference type="Proteomes" id="UP000565579"/>
    </source>
</evidence>
<dbReference type="Proteomes" id="UP000565579">
    <property type="component" value="Unassembled WGS sequence"/>
</dbReference>
<accession>A0A7X0P211</accession>
<dbReference type="InterPro" id="IPR029063">
    <property type="entry name" value="SAM-dependent_MTases_sf"/>
</dbReference>
<feature type="domain" description="Methyltransferase" evidence="1">
    <location>
        <begin position="51"/>
        <end position="87"/>
    </location>
</feature>
<dbReference type="InterPro" id="IPR041698">
    <property type="entry name" value="Methyltransf_25"/>
</dbReference>
<protein>
    <submittedName>
        <fullName evidence="2">Ubiquinone/menaquinone biosynthesis C-methylase UbiE</fullName>
    </submittedName>
</protein>
<keyword evidence="2" id="KW-0489">Methyltransferase</keyword>
<keyword evidence="3" id="KW-1185">Reference proteome</keyword>